<reference evidence="1 2" key="1">
    <citation type="submission" date="2016-06" db="EMBL/GenBank/DDBJ databases">
        <title>Genome sequence of endosymbiont of Candidatus Endolucinida thiodiazotropha.</title>
        <authorList>
            <person name="Poehlein A."/>
            <person name="Koenig S."/>
            <person name="Heiden S.E."/>
            <person name="Thuermer A."/>
            <person name="Voget S."/>
            <person name="Daniel R."/>
            <person name="Markert S."/>
            <person name="Gros O."/>
            <person name="Schweder T."/>
        </authorList>
    </citation>
    <scope>NUCLEOTIDE SEQUENCE [LARGE SCALE GENOMIC DNA]</scope>
    <source>
        <strain evidence="1 2">COS</strain>
    </source>
</reference>
<evidence type="ECO:0000313" key="1">
    <source>
        <dbReference type="EMBL" id="ODJ85816.1"/>
    </source>
</evidence>
<dbReference type="EMBL" id="MARB01000034">
    <property type="protein sequence ID" value="ODJ85816.1"/>
    <property type="molecule type" value="Genomic_DNA"/>
</dbReference>
<proteinExistence type="predicted"/>
<evidence type="ECO:0000313" key="2">
    <source>
        <dbReference type="Proteomes" id="UP000094769"/>
    </source>
</evidence>
<dbReference type="InterPro" id="IPR002591">
    <property type="entry name" value="Phosphodiest/P_Trfase"/>
</dbReference>
<dbReference type="Proteomes" id="UP000094769">
    <property type="component" value="Unassembled WGS sequence"/>
</dbReference>
<dbReference type="SUPFAM" id="SSF53649">
    <property type="entry name" value="Alkaline phosphatase-like"/>
    <property type="match status" value="1"/>
</dbReference>
<dbReference type="PANTHER" id="PTHR10151">
    <property type="entry name" value="ECTONUCLEOTIDE PYROPHOSPHATASE/PHOSPHODIESTERASE"/>
    <property type="match status" value="1"/>
</dbReference>
<protein>
    <submittedName>
        <fullName evidence="1">Type I phosphodiesterase / nucleotide pyrophosphatase</fullName>
    </submittedName>
</protein>
<dbReference type="OrthoDB" id="502398at2"/>
<gene>
    <name evidence="1" type="ORF">CODIS_39320</name>
</gene>
<comment type="caution">
    <text evidence="1">The sequence shown here is derived from an EMBL/GenBank/DDBJ whole genome shotgun (WGS) entry which is preliminary data.</text>
</comment>
<dbReference type="Pfam" id="PF01663">
    <property type="entry name" value="Phosphodiest"/>
    <property type="match status" value="1"/>
</dbReference>
<dbReference type="GO" id="GO:0016787">
    <property type="term" value="F:hydrolase activity"/>
    <property type="evidence" value="ECO:0007669"/>
    <property type="project" value="UniProtKB-ARBA"/>
</dbReference>
<sequence length="385" mass="42519">MPFPDYNGGSIVNLMASLQGAMGGDRHSYPPLDLLASLPLGSYRKILLWVVDGLGFNYLRAHPEAETLNAHLKGSITSVFPPTTATAVTTFLTGDAPQQHGLTGWHVYFRELGAVLAVLPGRPRYGGVTLGEAGIDTGILLGHTPFSDKIACDSVMLSPAYIADSDFNRAHLGRARLVRHRNLPELTSQIAELLREGDERYLYAYWSELDSIGHRSGIWSEEAKRHLLDIDQAFSYLLEQCRGTDSLIIVCADHGQIDTQPSDRISLDDHPGLLEMLSLPLCGEPRAAYCYLWPGCENAFDDYVKSEFAGKAIAYPSSELLDKSWFGLGAPHPQLSSRIGNRLLLMQENHTIKDWLAQEKRYDLVGVHGGLSSNELFVPLILMEM</sequence>
<dbReference type="InterPro" id="IPR017850">
    <property type="entry name" value="Alkaline_phosphatase_core_sf"/>
</dbReference>
<accession>A0A7Z0VIH5</accession>
<keyword evidence="2" id="KW-1185">Reference proteome</keyword>
<dbReference type="Gene3D" id="3.40.720.10">
    <property type="entry name" value="Alkaline Phosphatase, subunit A"/>
    <property type="match status" value="1"/>
</dbReference>
<dbReference type="PANTHER" id="PTHR10151:SF120">
    <property type="entry name" value="BIS(5'-ADENOSYL)-TRIPHOSPHATASE"/>
    <property type="match status" value="1"/>
</dbReference>
<organism evidence="1 2">
    <name type="scientific">Candidatus Thiodiazotropha endolucinida</name>
    <dbReference type="NCBI Taxonomy" id="1655433"/>
    <lineage>
        <taxon>Bacteria</taxon>
        <taxon>Pseudomonadati</taxon>
        <taxon>Pseudomonadota</taxon>
        <taxon>Gammaproteobacteria</taxon>
        <taxon>Chromatiales</taxon>
        <taxon>Sedimenticolaceae</taxon>
        <taxon>Candidatus Thiodiazotropha</taxon>
    </lineage>
</organism>
<name>A0A7Z0VIH5_9GAMM</name>
<dbReference type="AlphaFoldDB" id="A0A7Z0VIH5"/>
<dbReference type="RefSeq" id="WP_069128249.1">
    <property type="nucleotide sequence ID" value="NZ_MARB01000034.1"/>
</dbReference>